<evidence type="ECO:0000256" key="2">
    <source>
        <dbReference type="ARBA" id="ARBA00005577"/>
    </source>
</evidence>
<comment type="similarity">
    <text evidence="2">Belongs to the APH-1 family.</text>
</comment>
<keyword evidence="9" id="KW-1185">Reference proteome</keyword>
<organism evidence="8 9">
    <name type="scientific">Jimgerdemannia flammicorona</name>
    <dbReference type="NCBI Taxonomy" id="994334"/>
    <lineage>
        <taxon>Eukaryota</taxon>
        <taxon>Fungi</taxon>
        <taxon>Fungi incertae sedis</taxon>
        <taxon>Mucoromycota</taxon>
        <taxon>Mucoromycotina</taxon>
        <taxon>Endogonomycetes</taxon>
        <taxon>Endogonales</taxon>
        <taxon>Endogonaceae</taxon>
        <taxon>Jimgerdemannia</taxon>
    </lineage>
</organism>
<dbReference type="AlphaFoldDB" id="A0A433QNT6"/>
<dbReference type="GO" id="GO:0016020">
    <property type="term" value="C:membrane"/>
    <property type="evidence" value="ECO:0007669"/>
    <property type="project" value="UniProtKB-SubCell"/>
</dbReference>
<keyword evidence="3 7" id="KW-0812">Transmembrane</keyword>
<evidence type="ECO:0000313" key="8">
    <source>
        <dbReference type="EMBL" id="RUS31427.1"/>
    </source>
</evidence>
<keyword evidence="4" id="KW-0914">Notch signaling pathway</keyword>
<keyword evidence="6 7" id="KW-0472">Membrane</keyword>
<keyword evidence="5 7" id="KW-1133">Transmembrane helix</keyword>
<comment type="caution">
    <text evidence="8">The sequence shown here is derived from an EMBL/GenBank/DDBJ whole genome shotgun (WGS) entry which is preliminary data.</text>
</comment>
<protein>
    <submittedName>
        <fullName evidence="8">Aph-1 protein-domain-containing protein</fullName>
    </submittedName>
</protein>
<sequence length="213" mass="24542">MTLLSFFGCGLIAFGPSLAIFFLYVARNAQLVLLAVSSAFFWLVSILIASAIWYVAKPAQDNNAITIVYSVLLQELFRWLLYKLINLRFRLRHYERYHLVRVAACPVTRSRRDSMSFVSEIVTIFCISLHHLHLHPPSYCLDDARLRRLQHLLRRLPRLSDLLGHPDPLGRVVCNAPQRFCHHQSGMSVLHHRLSRAFGRVFRACHPVVDEAV</sequence>
<proteinExistence type="inferred from homology"/>
<evidence type="ECO:0000256" key="3">
    <source>
        <dbReference type="ARBA" id="ARBA00022692"/>
    </source>
</evidence>
<dbReference type="Pfam" id="PF06105">
    <property type="entry name" value="Aph-1"/>
    <property type="match status" value="1"/>
</dbReference>
<dbReference type="PANTHER" id="PTHR12889">
    <property type="entry name" value="GAMMA-SECRETASE SUBUNIT APH-1"/>
    <property type="match status" value="1"/>
</dbReference>
<evidence type="ECO:0000313" key="9">
    <source>
        <dbReference type="Proteomes" id="UP000274822"/>
    </source>
</evidence>
<feature type="transmembrane region" description="Helical" evidence="7">
    <location>
        <begin position="62"/>
        <end position="82"/>
    </location>
</feature>
<dbReference type="GO" id="GO:0016485">
    <property type="term" value="P:protein processing"/>
    <property type="evidence" value="ECO:0007669"/>
    <property type="project" value="InterPro"/>
</dbReference>
<comment type="subcellular location">
    <subcellularLocation>
        <location evidence="1">Membrane</location>
        <topology evidence="1">Multi-pass membrane protein</topology>
    </subcellularLocation>
</comment>
<evidence type="ECO:0000256" key="1">
    <source>
        <dbReference type="ARBA" id="ARBA00004141"/>
    </source>
</evidence>
<name>A0A433QNT6_9FUNG</name>
<evidence type="ECO:0000256" key="7">
    <source>
        <dbReference type="SAM" id="Phobius"/>
    </source>
</evidence>
<dbReference type="Proteomes" id="UP000274822">
    <property type="component" value="Unassembled WGS sequence"/>
</dbReference>
<accession>A0A433QNT6</accession>
<feature type="transmembrane region" description="Helical" evidence="7">
    <location>
        <begin position="32"/>
        <end position="56"/>
    </location>
</feature>
<evidence type="ECO:0000256" key="6">
    <source>
        <dbReference type="ARBA" id="ARBA00023136"/>
    </source>
</evidence>
<reference evidence="8 9" key="1">
    <citation type="journal article" date="2018" name="New Phytol.">
        <title>Phylogenomics of Endogonaceae and evolution of mycorrhizas within Mucoromycota.</title>
        <authorList>
            <person name="Chang Y."/>
            <person name="Desiro A."/>
            <person name="Na H."/>
            <person name="Sandor L."/>
            <person name="Lipzen A."/>
            <person name="Clum A."/>
            <person name="Barry K."/>
            <person name="Grigoriev I.V."/>
            <person name="Martin F.M."/>
            <person name="Stajich J.E."/>
            <person name="Smith M.E."/>
            <person name="Bonito G."/>
            <person name="Spatafora J.W."/>
        </authorList>
    </citation>
    <scope>NUCLEOTIDE SEQUENCE [LARGE SCALE GENOMIC DNA]</scope>
    <source>
        <strain evidence="8 9">AD002</strain>
    </source>
</reference>
<dbReference type="InterPro" id="IPR009294">
    <property type="entry name" value="Aph-1"/>
</dbReference>
<gene>
    <name evidence="8" type="ORF">BC938DRAFT_477849</name>
</gene>
<evidence type="ECO:0000256" key="5">
    <source>
        <dbReference type="ARBA" id="ARBA00022989"/>
    </source>
</evidence>
<evidence type="ECO:0000256" key="4">
    <source>
        <dbReference type="ARBA" id="ARBA00022976"/>
    </source>
</evidence>
<feature type="transmembrane region" description="Helical" evidence="7">
    <location>
        <begin position="6"/>
        <end position="25"/>
    </location>
</feature>
<dbReference type="EMBL" id="RBNJ01002975">
    <property type="protein sequence ID" value="RUS31427.1"/>
    <property type="molecule type" value="Genomic_DNA"/>
</dbReference>